<proteinExistence type="predicted"/>
<sequence length="211" mass="23251">MTAPLATTPTDQADRFFSWLRAVGVVLPSCAIKQNQPGERLRVAHTALAAAAADRDCGAVAPERLALVPVTQQHWPTLCRLRVRPEQEPFVPPPLAVLRAQTFDPANPSDVFAIELDGRPIGMFTSKPRRPNLVWFAHFLVDQSVQGRGIGRWAFQSYLNMLARAGFRGNVGLNVHRDNPAVIQFYSEQGFSFDPTNDVGEHLGMQVTLPG</sequence>
<dbReference type="Pfam" id="PF00583">
    <property type="entry name" value="Acetyltransf_1"/>
    <property type="match status" value="1"/>
</dbReference>
<dbReference type="EMBL" id="JAFREP010000024">
    <property type="protein sequence ID" value="MBO1321427.1"/>
    <property type="molecule type" value="Genomic_DNA"/>
</dbReference>
<dbReference type="InterPro" id="IPR000182">
    <property type="entry name" value="GNAT_dom"/>
</dbReference>
<evidence type="ECO:0000259" key="1">
    <source>
        <dbReference type="PROSITE" id="PS51186"/>
    </source>
</evidence>
<dbReference type="CDD" id="cd04301">
    <property type="entry name" value="NAT_SF"/>
    <property type="match status" value="1"/>
</dbReference>
<name>A0A8J7Q6I1_9BACT</name>
<reference evidence="2" key="1">
    <citation type="submission" date="2021-03" db="EMBL/GenBank/DDBJ databases">
        <authorList>
            <person name="Wang G."/>
        </authorList>
    </citation>
    <scope>NUCLEOTIDE SEQUENCE</scope>
    <source>
        <strain evidence="2">KCTC 12899</strain>
    </source>
</reference>
<comment type="caution">
    <text evidence="2">The sequence shown here is derived from an EMBL/GenBank/DDBJ whole genome shotgun (WGS) entry which is preliminary data.</text>
</comment>
<evidence type="ECO:0000313" key="2">
    <source>
        <dbReference type="EMBL" id="MBO1321427.1"/>
    </source>
</evidence>
<dbReference type="PROSITE" id="PS51186">
    <property type="entry name" value="GNAT"/>
    <property type="match status" value="1"/>
</dbReference>
<organism evidence="2 3">
    <name type="scientific">Acanthopleuribacter pedis</name>
    <dbReference type="NCBI Taxonomy" id="442870"/>
    <lineage>
        <taxon>Bacteria</taxon>
        <taxon>Pseudomonadati</taxon>
        <taxon>Acidobacteriota</taxon>
        <taxon>Holophagae</taxon>
        <taxon>Acanthopleuribacterales</taxon>
        <taxon>Acanthopleuribacteraceae</taxon>
        <taxon>Acanthopleuribacter</taxon>
    </lineage>
</organism>
<dbReference type="InterPro" id="IPR016181">
    <property type="entry name" value="Acyl_CoA_acyltransferase"/>
</dbReference>
<accession>A0A8J7Q6I1</accession>
<dbReference type="GO" id="GO:0016747">
    <property type="term" value="F:acyltransferase activity, transferring groups other than amino-acyl groups"/>
    <property type="evidence" value="ECO:0007669"/>
    <property type="project" value="InterPro"/>
</dbReference>
<keyword evidence="3" id="KW-1185">Reference proteome</keyword>
<dbReference type="Proteomes" id="UP000664417">
    <property type="component" value="Unassembled WGS sequence"/>
</dbReference>
<dbReference type="Gene3D" id="3.40.630.30">
    <property type="match status" value="1"/>
</dbReference>
<evidence type="ECO:0000313" key="3">
    <source>
        <dbReference type="Proteomes" id="UP000664417"/>
    </source>
</evidence>
<protein>
    <submittedName>
        <fullName evidence="2">GNAT family N-acetyltransferase</fullName>
    </submittedName>
</protein>
<feature type="domain" description="N-acetyltransferase" evidence="1">
    <location>
        <begin position="65"/>
        <end position="210"/>
    </location>
</feature>
<gene>
    <name evidence="2" type="ORF">J3U88_23295</name>
</gene>
<dbReference type="AlphaFoldDB" id="A0A8J7Q6I1"/>
<dbReference type="RefSeq" id="WP_207861401.1">
    <property type="nucleotide sequence ID" value="NZ_JAFREP010000024.1"/>
</dbReference>
<dbReference type="SUPFAM" id="SSF55729">
    <property type="entry name" value="Acyl-CoA N-acyltransferases (Nat)"/>
    <property type="match status" value="1"/>
</dbReference>